<feature type="transmembrane region" description="Helical" evidence="8">
    <location>
        <begin position="191"/>
        <end position="210"/>
    </location>
</feature>
<organism evidence="11 12">
    <name type="scientific">Aeromonas simiae</name>
    <dbReference type="NCBI Taxonomy" id="218936"/>
    <lineage>
        <taxon>Bacteria</taxon>
        <taxon>Pseudomonadati</taxon>
        <taxon>Pseudomonadota</taxon>
        <taxon>Gammaproteobacteria</taxon>
        <taxon>Aeromonadales</taxon>
        <taxon>Aeromonadaceae</taxon>
        <taxon>Aeromonas</taxon>
    </lineage>
</organism>
<evidence type="ECO:0000259" key="9">
    <source>
        <dbReference type="PROSITE" id="PS50111"/>
    </source>
</evidence>
<evidence type="ECO:0000259" key="10">
    <source>
        <dbReference type="PROSITE" id="PS50885"/>
    </source>
</evidence>
<protein>
    <submittedName>
        <fullName evidence="11">Methyl-accepting chemotaxis protein</fullName>
    </submittedName>
</protein>
<keyword evidence="12" id="KW-1185">Reference proteome</keyword>
<comment type="similarity">
    <text evidence="6">Belongs to the methyl-accepting chemotaxis (MCP) protein family.</text>
</comment>
<keyword evidence="2 8" id="KW-0812">Transmembrane</keyword>
<feature type="domain" description="HAMP" evidence="10">
    <location>
        <begin position="215"/>
        <end position="268"/>
    </location>
</feature>
<dbReference type="EMBL" id="CP040449">
    <property type="protein sequence ID" value="QFI56713.1"/>
    <property type="molecule type" value="Genomic_DNA"/>
</dbReference>
<dbReference type="PROSITE" id="PS50111">
    <property type="entry name" value="CHEMOTAXIS_TRANSDUC_2"/>
    <property type="match status" value="1"/>
</dbReference>
<dbReference type="Gene3D" id="6.10.340.10">
    <property type="match status" value="1"/>
</dbReference>
<dbReference type="PROSITE" id="PS50885">
    <property type="entry name" value="HAMP"/>
    <property type="match status" value="1"/>
</dbReference>
<evidence type="ECO:0000256" key="3">
    <source>
        <dbReference type="ARBA" id="ARBA00022989"/>
    </source>
</evidence>
<comment type="subcellular location">
    <subcellularLocation>
        <location evidence="1">Membrane</location>
        <topology evidence="1">Multi-pass membrane protein</topology>
    </subcellularLocation>
</comment>
<dbReference type="PANTHER" id="PTHR32089:SF119">
    <property type="entry name" value="METHYL-ACCEPTING CHEMOTAXIS PROTEIN CTPL"/>
    <property type="match status" value="1"/>
</dbReference>
<dbReference type="GO" id="GO:0006935">
    <property type="term" value="P:chemotaxis"/>
    <property type="evidence" value="ECO:0007669"/>
    <property type="project" value="UniProtKB-ARBA"/>
</dbReference>
<feature type="domain" description="Methyl-accepting transducer" evidence="9">
    <location>
        <begin position="273"/>
        <end position="527"/>
    </location>
</feature>
<keyword evidence="5 7" id="KW-0807">Transducer</keyword>
<reference evidence="11 12" key="1">
    <citation type="submission" date="2019-05" db="EMBL/GenBank/DDBJ databases">
        <title>OXA-830, a novel chromosomally encoded expanded-spectrum class D beta-lactamase in Aeromonas simiae.</title>
        <authorList>
            <person name="Zhou W."/>
            <person name="Chen Q."/>
        </authorList>
    </citation>
    <scope>NUCLEOTIDE SEQUENCE [LARGE SCALE GENOMIC DNA]</scope>
    <source>
        <strain evidence="11 12">A6</strain>
    </source>
</reference>
<dbReference type="Gene3D" id="1.10.287.950">
    <property type="entry name" value="Methyl-accepting chemotaxis protein"/>
    <property type="match status" value="1"/>
</dbReference>
<accession>A0A5J6X3H3</accession>
<evidence type="ECO:0000256" key="7">
    <source>
        <dbReference type="PROSITE-ProRule" id="PRU00284"/>
    </source>
</evidence>
<dbReference type="GO" id="GO:0016020">
    <property type="term" value="C:membrane"/>
    <property type="evidence" value="ECO:0007669"/>
    <property type="project" value="UniProtKB-SubCell"/>
</dbReference>
<dbReference type="GO" id="GO:0007165">
    <property type="term" value="P:signal transduction"/>
    <property type="evidence" value="ECO:0007669"/>
    <property type="project" value="UniProtKB-KW"/>
</dbReference>
<dbReference type="InterPro" id="IPR003660">
    <property type="entry name" value="HAMP_dom"/>
</dbReference>
<dbReference type="Proteomes" id="UP000594034">
    <property type="component" value="Chromosome"/>
</dbReference>
<sequence length="540" mass="59416">MTQRLQREYLAAGKLSGNQQLLLQNAENELVAQLRQLQRYGEQASDAQGLAFIRHSGAMLAALPTLAHQRESYLEQANPALNAAMQQTLDDMQQQSEALLALPLLGQYAERSTDLLVLTPTEPEEIGETARSEIASLLRRYPGELAATTRQLTQQQAARAQVNRDIAALLRTGSELSHAQTMLRQQTQSRLNLILGSMALTLVLFALLGWQCQQRWVLRPLRHLQQAFARLADTGDAEPLPELRQRNELAEIGRNYNRLIARQHQDQEHKAQQLSAVSASLQEMVSLVEPIQQSTAHAQNAVSEGGAMMEELKRLAAEVSGVAADIAAHASHNEQHMRSSETMVDTLLETTGQTTRAIDECQQAIGELGHSLGEVTAIVDVIGHIAQQTNLLALNAAIEAARAGEQGRGFAVVADEVRHLSADTQRSLEQIVDILTRLQGAGDRLSATMQRIDEEAKRQHEQANTLRHTTRTVQDTVRSTAVVAQQGADHARCQADRLSRFAELMEQIRTQSLQITEQAHRVASHIGEQAGRIPAILAQA</sequence>
<dbReference type="SMART" id="SM00304">
    <property type="entry name" value="HAMP"/>
    <property type="match status" value="1"/>
</dbReference>
<evidence type="ECO:0000256" key="4">
    <source>
        <dbReference type="ARBA" id="ARBA00023136"/>
    </source>
</evidence>
<evidence type="ECO:0000256" key="1">
    <source>
        <dbReference type="ARBA" id="ARBA00004141"/>
    </source>
</evidence>
<name>A0A5J6X3H3_9GAMM</name>
<dbReference type="InterPro" id="IPR004089">
    <property type="entry name" value="MCPsignal_dom"/>
</dbReference>
<keyword evidence="3 8" id="KW-1133">Transmembrane helix</keyword>
<dbReference type="Pfam" id="PF00672">
    <property type="entry name" value="HAMP"/>
    <property type="match status" value="1"/>
</dbReference>
<dbReference type="Pfam" id="PF00015">
    <property type="entry name" value="MCPsignal"/>
    <property type="match status" value="1"/>
</dbReference>
<evidence type="ECO:0000313" key="11">
    <source>
        <dbReference type="EMBL" id="QFI56713.1"/>
    </source>
</evidence>
<gene>
    <name evidence="11" type="ORF">FE240_11935</name>
</gene>
<evidence type="ECO:0000256" key="6">
    <source>
        <dbReference type="ARBA" id="ARBA00029447"/>
    </source>
</evidence>
<dbReference type="KEGG" id="asim:FE240_11935"/>
<evidence type="ECO:0000256" key="8">
    <source>
        <dbReference type="SAM" id="Phobius"/>
    </source>
</evidence>
<proteinExistence type="inferred from homology"/>
<dbReference type="SUPFAM" id="SSF58104">
    <property type="entry name" value="Methyl-accepting chemotaxis protein (MCP) signaling domain"/>
    <property type="match status" value="1"/>
</dbReference>
<evidence type="ECO:0000256" key="5">
    <source>
        <dbReference type="ARBA" id="ARBA00023224"/>
    </source>
</evidence>
<dbReference type="SMART" id="SM00283">
    <property type="entry name" value="MA"/>
    <property type="match status" value="1"/>
</dbReference>
<keyword evidence="4 8" id="KW-0472">Membrane</keyword>
<evidence type="ECO:0000313" key="12">
    <source>
        <dbReference type="Proteomes" id="UP000594034"/>
    </source>
</evidence>
<evidence type="ECO:0000256" key="2">
    <source>
        <dbReference type="ARBA" id="ARBA00022692"/>
    </source>
</evidence>
<dbReference type="PANTHER" id="PTHR32089">
    <property type="entry name" value="METHYL-ACCEPTING CHEMOTAXIS PROTEIN MCPB"/>
    <property type="match status" value="1"/>
</dbReference>
<dbReference type="AlphaFoldDB" id="A0A5J6X3H3"/>